<dbReference type="EMBL" id="ABCJ01000006">
    <property type="protein sequence ID" value="EDM23344.1"/>
    <property type="molecule type" value="Genomic_DNA"/>
</dbReference>
<evidence type="ECO:0000259" key="4">
    <source>
        <dbReference type="Pfam" id="PF13458"/>
    </source>
</evidence>
<evidence type="ECO:0000256" key="2">
    <source>
        <dbReference type="ARBA" id="ARBA00022729"/>
    </source>
</evidence>
<proteinExistence type="inferred from homology"/>
<evidence type="ECO:0000313" key="5">
    <source>
        <dbReference type="EMBL" id="EDM23344.1"/>
    </source>
</evidence>
<dbReference type="InterPro" id="IPR028082">
    <property type="entry name" value="Peripla_BP_I"/>
</dbReference>
<evidence type="ECO:0000313" key="6">
    <source>
        <dbReference type="Proteomes" id="UP000003288"/>
    </source>
</evidence>
<evidence type="ECO:0000256" key="1">
    <source>
        <dbReference type="ARBA" id="ARBA00010062"/>
    </source>
</evidence>
<dbReference type="SUPFAM" id="SSF53822">
    <property type="entry name" value="Periplasmic binding protein-like I"/>
    <property type="match status" value="1"/>
</dbReference>
<feature type="domain" description="Leucine-binding protein" evidence="4">
    <location>
        <begin position="22"/>
        <end position="360"/>
    </location>
</feature>
<dbReference type="CDD" id="cd06347">
    <property type="entry name" value="PBP1_ABC_LivK_ligand_binding-like"/>
    <property type="match status" value="1"/>
</dbReference>
<dbReference type="RefSeq" id="WP_007474815.1">
    <property type="nucleotide sequence ID" value="NZ_ABCJ01000006.1"/>
</dbReference>
<dbReference type="InterPro" id="IPR028081">
    <property type="entry name" value="Leu-bd"/>
</dbReference>
<dbReference type="Pfam" id="PF13458">
    <property type="entry name" value="Peripla_BP_6"/>
    <property type="match status" value="1"/>
</dbReference>
<dbReference type="Proteomes" id="UP000003288">
    <property type="component" value="Unassembled WGS sequence"/>
</dbReference>
<dbReference type="Gene3D" id="3.40.50.2300">
    <property type="match status" value="2"/>
</dbReference>
<comment type="caution">
    <text evidence="5">The sequence shown here is derived from an EMBL/GenBank/DDBJ whole genome shotgun (WGS) entry which is preliminary data.</text>
</comment>
<gene>
    <name evidence="5" type="ORF">CMTB2_08770</name>
</gene>
<reference evidence="5 6" key="1">
    <citation type="journal article" date="2011" name="Stand. Genomic Sci.">
        <title>Draft genome sequence of Caminibacter mediatlanticus strain TB-2, an epsilonproteobacterium isolated from a deep-sea hydrothermal vent.</title>
        <authorList>
            <person name="Giovannelli D."/>
            <person name="Ferriera S."/>
            <person name="Johnson J."/>
            <person name="Kravitz S."/>
            <person name="Perez-Rodriguez I."/>
            <person name="Ricci J."/>
            <person name="O'Brien C."/>
            <person name="Voordeckers J.W."/>
            <person name="Bini E."/>
            <person name="Vetriani C."/>
        </authorList>
    </citation>
    <scope>NUCLEOTIDE SEQUENCE [LARGE SCALE GENOMIC DNA]</scope>
    <source>
        <strain evidence="5 6">TB-2</strain>
    </source>
</reference>
<dbReference type="AlphaFoldDB" id="A0AAI9F221"/>
<evidence type="ECO:0000256" key="3">
    <source>
        <dbReference type="SAM" id="SignalP"/>
    </source>
</evidence>
<feature type="chain" id="PRO_5042620419" evidence="3">
    <location>
        <begin position="21"/>
        <end position="380"/>
    </location>
</feature>
<feature type="signal peptide" evidence="3">
    <location>
        <begin position="1"/>
        <end position="20"/>
    </location>
</feature>
<dbReference type="PANTHER" id="PTHR30483:SF6">
    <property type="entry name" value="PERIPLASMIC BINDING PROTEIN OF ABC TRANSPORTER FOR NATURAL AMINO ACIDS"/>
    <property type="match status" value="1"/>
</dbReference>
<accession>A0AAI9F221</accession>
<dbReference type="PANTHER" id="PTHR30483">
    <property type="entry name" value="LEUCINE-SPECIFIC-BINDING PROTEIN"/>
    <property type="match status" value="1"/>
</dbReference>
<keyword evidence="2 3" id="KW-0732">Signal</keyword>
<dbReference type="InterPro" id="IPR051010">
    <property type="entry name" value="BCAA_transport"/>
</dbReference>
<comment type="similarity">
    <text evidence="1">Belongs to the leucine-binding protein family.</text>
</comment>
<organism evidence="5 6">
    <name type="scientific">Caminibacter mediatlanticus TB-2</name>
    <dbReference type="NCBI Taxonomy" id="391592"/>
    <lineage>
        <taxon>Bacteria</taxon>
        <taxon>Pseudomonadati</taxon>
        <taxon>Campylobacterota</taxon>
        <taxon>Epsilonproteobacteria</taxon>
        <taxon>Nautiliales</taxon>
        <taxon>Nautiliaceae</taxon>
        <taxon>Caminibacter</taxon>
    </lineage>
</organism>
<sequence length="380" mass="41003">MKKKLVALGLSVLVASTLMAKEIKVGVLQPLTGPIAAFGQKTLDGIKLIHEKYNKLPNGDTIKLVVVDNQFDKIQTVNGYKRLASGENVVAIEGPLASSMALAIKRFADNTKTPTVTQIATNPRVTQGSKYITRACFTDDFQGKVAAVYALKHNLKNAVVVFDMKQDYSVGLAKAFMNAYKKGGGKILKTLFINSGDKDFNAQVAQIKKLNPEFIYTPIYAPEEGLFLRQLRAAGVNAPVMGGDGIADPGLLKKLAGKAANGVMYTDHFDAAKAPTKLSAEFIKDFKAKYGRVPSAFAATGADGYLLIYNAIKKCNTKANSNNLAQFKSCVNNAIRHTKNLEAVTGYLTIDPNTGNPINKPAVIEKIVDGKTQFVELVKP</sequence>
<protein>
    <submittedName>
        <fullName evidence="5">High affinity branched-chain amino acid ABC transporter, periplasmic amino acid-binding protein</fullName>
    </submittedName>
</protein>
<name>A0AAI9F221_9BACT</name>